<name>A0A9W8CWN9_9FUNG</name>
<dbReference type="Proteomes" id="UP001143981">
    <property type="component" value="Unassembled WGS sequence"/>
</dbReference>
<dbReference type="Pfam" id="PF00264">
    <property type="entry name" value="Tyrosinase"/>
    <property type="match status" value="1"/>
</dbReference>
<dbReference type="Gene3D" id="1.10.1280.10">
    <property type="entry name" value="Di-copper center containing domain from catechol oxidase"/>
    <property type="match status" value="1"/>
</dbReference>
<feature type="domain" description="Tyrosinase copper-binding" evidence="4">
    <location>
        <begin position="79"/>
        <end position="96"/>
    </location>
</feature>
<keyword evidence="1" id="KW-0479">Metal-binding</keyword>
<accession>A0A9W8CWN9</accession>
<evidence type="ECO:0000256" key="3">
    <source>
        <dbReference type="SAM" id="SignalP"/>
    </source>
</evidence>
<keyword evidence="3" id="KW-0732">Signal</keyword>
<dbReference type="AlphaFoldDB" id="A0A9W8CWN9"/>
<feature type="signal peptide" evidence="3">
    <location>
        <begin position="1"/>
        <end position="24"/>
    </location>
</feature>
<dbReference type="InterPro" id="IPR002227">
    <property type="entry name" value="Tyrosinase_Cu-bd"/>
</dbReference>
<dbReference type="InterPro" id="IPR008922">
    <property type="entry name" value="Di-copper_centre_dom_sf"/>
</dbReference>
<dbReference type="PANTHER" id="PTHR11474">
    <property type="entry name" value="TYROSINASE FAMILY MEMBER"/>
    <property type="match status" value="1"/>
</dbReference>
<dbReference type="GO" id="GO:0046872">
    <property type="term" value="F:metal ion binding"/>
    <property type="evidence" value="ECO:0007669"/>
    <property type="project" value="UniProtKB-KW"/>
</dbReference>
<dbReference type="PRINTS" id="PR00092">
    <property type="entry name" value="TYROSINASE"/>
</dbReference>
<dbReference type="GO" id="GO:0016491">
    <property type="term" value="F:oxidoreductase activity"/>
    <property type="evidence" value="ECO:0007669"/>
    <property type="project" value="InterPro"/>
</dbReference>
<proteinExistence type="predicted"/>
<dbReference type="PANTHER" id="PTHR11474:SF126">
    <property type="entry name" value="TYROSINASE-LIKE PROTEIN TYR-1-RELATED"/>
    <property type="match status" value="1"/>
</dbReference>
<keyword evidence="2" id="KW-0186">Copper</keyword>
<organism evidence="5 6">
    <name type="scientific">Coemansia biformis</name>
    <dbReference type="NCBI Taxonomy" id="1286918"/>
    <lineage>
        <taxon>Eukaryota</taxon>
        <taxon>Fungi</taxon>
        <taxon>Fungi incertae sedis</taxon>
        <taxon>Zoopagomycota</taxon>
        <taxon>Kickxellomycotina</taxon>
        <taxon>Kickxellomycetes</taxon>
        <taxon>Kickxellales</taxon>
        <taxon>Kickxellaceae</taxon>
        <taxon>Coemansia</taxon>
    </lineage>
</organism>
<protein>
    <recommendedName>
        <fullName evidence="4">Tyrosinase copper-binding domain-containing protein</fullName>
    </recommendedName>
</protein>
<evidence type="ECO:0000259" key="4">
    <source>
        <dbReference type="PROSITE" id="PS00497"/>
    </source>
</evidence>
<reference evidence="5" key="1">
    <citation type="submission" date="2022-07" db="EMBL/GenBank/DDBJ databases">
        <title>Phylogenomic reconstructions and comparative analyses of Kickxellomycotina fungi.</title>
        <authorList>
            <person name="Reynolds N.K."/>
            <person name="Stajich J.E."/>
            <person name="Barry K."/>
            <person name="Grigoriev I.V."/>
            <person name="Crous P."/>
            <person name="Smith M.E."/>
        </authorList>
    </citation>
    <scope>NUCLEOTIDE SEQUENCE</scope>
    <source>
        <strain evidence="5">BCRC 34381</strain>
    </source>
</reference>
<evidence type="ECO:0000256" key="1">
    <source>
        <dbReference type="ARBA" id="ARBA00022723"/>
    </source>
</evidence>
<gene>
    <name evidence="5" type="ORF">LPJ61_004528</name>
</gene>
<dbReference type="InterPro" id="IPR050316">
    <property type="entry name" value="Tyrosinase/Hemocyanin"/>
</dbReference>
<comment type="caution">
    <text evidence="5">The sequence shown here is derived from an EMBL/GenBank/DDBJ whole genome shotgun (WGS) entry which is preliminary data.</text>
</comment>
<sequence length="385" mass="43610">MKLSAGVLAAAAAIGLSAVGVTDAQQTQPRCSSVYTRKELLSLTPTEWNTVSGVLRTMQNQGWFAWFAYLHTNWFSQIHSQSQFFPFHRRFVYEWERVARQYNPAYVQPYWDEMRDYRAPATSAVLSSNWVGSNGQGTNRCVMNGVQGGWTMSYLGNHCLQRNFARSGNLGPWYSPEYITSIIQRAPNMTVFRPQIEFSLHGIVHIETGGDMATRASVNDWIFMLHHTNIDRLWWQWQQNGHLWTMDGPNWDGTQISLNTNIAYFNEPIRNVMQLGYGQMCYQYATNPLSRRSLIGGVENLISSVLPPDVLHKWFPDSAKVPSITFAPGAKPPPPSNGKVIPYPREIPDSWIVSMGNDLANAKNARADARNFVEAMNKAGYKSPY</sequence>
<dbReference type="EMBL" id="JANBOI010001072">
    <property type="protein sequence ID" value="KAJ1727514.1"/>
    <property type="molecule type" value="Genomic_DNA"/>
</dbReference>
<dbReference type="OrthoDB" id="6132182at2759"/>
<keyword evidence="6" id="KW-1185">Reference proteome</keyword>
<evidence type="ECO:0000256" key="2">
    <source>
        <dbReference type="ARBA" id="ARBA00023008"/>
    </source>
</evidence>
<feature type="chain" id="PRO_5040873338" description="Tyrosinase copper-binding domain-containing protein" evidence="3">
    <location>
        <begin position="25"/>
        <end position="385"/>
    </location>
</feature>
<dbReference type="PROSITE" id="PS00497">
    <property type="entry name" value="TYROSINASE_1"/>
    <property type="match status" value="1"/>
</dbReference>
<evidence type="ECO:0000313" key="6">
    <source>
        <dbReference type="Proteomes" id="UP001143981"/>
    </source>
</evidence>
<dbReference type="SUPFAM" id="SSF48056">
    <property type="entry name" value="Di-copper centre-containing domain"/>
    <property type="match status" value="1"/>
</dbReference>
<evidence type="ECO:0000313" key="5">
    <source>
        <dbReference type="EMBL" id="KAJ1727514.1"/>
    </source>
</evidence>